<organism evidence="2 3">
    <name type="scientific">Muraenolepis orangiensis</name>
    <name type="common">Patagonian moray cod</name>
    <dbReference type="NCBI Taxonomy" id="630683"/>
    <lineage>
        <taxon>Eukaryota</taxon>
        <taxon>Metazoa</taxon>
        <taxon>Chordata</taxon>
        <taxon>Craniata</taxon>
        <taxon>Vertebrata</taxon>
        <taxon>Euteleostomi</taxon>
        <taxon>Actinopterygii</taxon>
        <taxon>Neopterygii</taxon>
        <taxon>Teleostei</taxon>
        <taxon>Neoteleostei</taxon>
        <taxon>Acanthomorphata</taxon>
        <taxon>Zeiogadaria</taxon>
        <taxon>Gadariae</taxon>
        <taxon>Gadiformes</taxon>
        <taxon>Muraenolepidoidei</taxon>
        <taxon>Muraenolepididae</taxon>
        <taxon>Muraenolepis</taxon>
    </lineage>
</organism>
<accession>A0A9Q0I3T2</accession>
<dbReference type="AlphaFoldDB" id="A0A9Q0I3T2"/>
<evidence type="ECO:0000313" key="3">
    <source>
        <dbReference type="Proteomes" id="UP001148018"/>
    </source>
</evidence>
<proteinExistence type="predicted"/>
<reference evidence="2" key="1">
    <citation type="submission" date="2022-07" db="EMBL/GenBank/DDBJ databases">
        <title>Chromosome-level genome of Muraenolepis orangiensis.</title>
        <authorList>
            <person name="Kim J."/>
        </authorList>
    </citation>
    <scope>NUCLEOTIDE SEQUENCE</scope>
    <source>
        <strain evidence="2">KU_S4_2022</strain>
        <tissue evidence="2">Muscle</tissue>
    </source>
</reference>
<comment type="caution">
    <text evidence="2">The sequence shown here is derived from an EMBL/GenBank/DDBJ whole genome shotgun (WGS) entry which is preliminary data.</text>
</comment>
<protein>
    <submittedName>
        <fullName evidence="2">Uncharacterized protein</fullName>
    </submittedName>
</protein>
<keyword evidence="3" id="KW-1185">Reference proteome</keyword>
<name>A0A9Q0I3T2_9TELE</name>
<evidence type="ECO:0000256" key="1">
    <source>
        <dbReference type="SAM" id="MobiDB-lite"/>
    </source>
</evidence>
<feature type="compositionally biased region" description="Low complexity" evidence="1">
    <location>
        <begin position="20"/>
        <end position="39"/>
    </location>
</feature>
<dbReference type="Proteomes" id="UP001148018">
    <property type="component" value="Unassembled WGS sequence"/>
</dbReference>
<gene>
    <name evidence="2" type="ORF">NHX12_013582</name>
</gene>
<evidence type="ECO:0000313" key="2">
    <source>
        <dbReference type="EMBL" id="KAJ3584859.1"/>
    </source>
</evidence>
<sequence>MAWTVTPRHAATQSAPPPTTHLTPTHNPTHNPTHPTAPTWPGPTGDGMTTVVPPLLCSRPDGKGSSIDVIPRQCAPSPRPLWEEVIKWNHASVACGSRSARLWRHDTQQMDFHAVVTESRCWNRLNA</sequence>
<dbReference type="EMBL" id="JANIIK010000118">
    <property type="protein sequence ID" value="KAJ3584859.1"/>
    <property type="molecule type" value="Genomic_DNA"/>
</dbReference>
<feature type="region of interest" description="Disordered" evidence="1">
    <location>
        <begin position="1"/>
        <end position="52"/>
    </location>
</feature>